<feature type="transmembrane region" description="Helical" evidence="1">
    <location>
        <begin position="274"/>
        <end position="292"/>
    </location>
</feature>
<dbReference type="EMBL" id="CAFBMR010000187">
    <property type="protein sequence ID" value="CAB4934909.1"/>
    <property type="molecule type" value="Genomic_DNA"/>
</dbReference>
<feature type="transmembrane region" description="Helical" evidence="1">
    <location>
        <begin position="58"/>
        <end position="78"/>
    </location>
</feature>
<accession>A0A6J7IVL5</accession>
<keyword evidence="1" id="KW-0812">Transmembrane</keyword>
<name>A0A6J7IVL5_9ZZZZ</name>
<organism evidence="2">
    <name type="scientific">freshwater metagenome</name>
    <dbReference type="NCBI Taxonomy" id="449393"/>
    <lineage>
        <taxon>unclassified sequences</taxon>
        <taxon>metagenomes</taxon>
        <taxon>ecological metagenomes</taxon>
    </lineage>
</organism>
<sequence>MTVVVLLAYAIGVILGLIALRVERFRMVWSHIIRTQLLLVAILISVTAVWQIESLPDVIWPLLIVVATGVLLGVSLLTTKGEGRVGRATLYAMSAAPNTSFFVLPVAAATVGPVGVVIAVLLDRLAAPLWALYTWILRKHAPRKQRRRTSWIDQSPNIGVAIGVVLYFTMPAPDWISVIDLWAGPILAATGAAIFVGSAFHPSQRVSPRKGFKRWAAMVALRIGLLAPLFLFAPSKPIAIVTILAALSIPAFGPSQFSTMYGYSEPEVAAANKYGWYVGAVGVIAALLLVHYQ</sequence>
<evidence type="ECO:0000313" key="2">
    <source>
        <dbReference type="EMBL" id="CAB4934909.1"/>
    </source>
</evidence>
<feature type="transmembrane region" description="Helical" evidence="1">
    <location>
        <begin position="6"/>
        <end position="23"/>
    </location>
</feature>
<feature type="transmembrane region" description="Helical" evidence="1">
    <location>
        <begin position="212"/>
        <end position="232"/>
    </location>
</feature>
<evidence type="ECO:0000256" key="1">
    <source>
        <dbReference type="SAM" id="Phobius"/>
    </source>
</evidence>
<keyword evidence="1" id="KW-1133">Transmembrane helix</keyword>
<gene>
    <name evidence="2" type="ORF">UFOPK3610_02146</name>
</gene>
<feature type="transmembrane region" description="Helical" evidence="1">
    <location>
        <begin position="35"/>
        <end position="52"/>
    </location>
</feature>
<reference evidence="2" key="1">
    <citation type="submission" date="2020-05" db="EMBL/GenBank/DDBJ databases">
        <authorList>
            <person name="Chiriac C."/>
            <person name="Salcher M."/>
            <person name="Ghai R."/>
            <person name="Kavagutti S V."/>
        </authorList>
    </citation>
    <scope>NUCLEOTIDE SEQUENCE</scope>
</reference>
<feature type="transmembrane region" description="Helical" evidence="1">
    <location>
        <begin position="182"/>
        <end position="200"/>
    </location>
</feature>
<dbReference type="AlphaFoldDB" id="A0A6J7IVL5"/>
<proteinExistence type="predicted"/>
<protein>
    <submittedName>
        <fullName evidence="2">Unannotated protein</fullName>
    </submittedName>
</protein>
<keyword evidence="1" id="KW-0472">Membrane</keyword>